<feature type="region of interest" description="Disordered" evidence="1">
    <location>
        <begin position="195"/>
        <end position="221"/>
    </location>
</feature>
<evidence type="ECO:0000313" key="3">
    <source>
        <dbReference type="Proteomes" id="UP000319728"/>
    </source>
</evidence>
<feature type="compositionally biased region" description="Basic and acidic residues" evidence="1">
    <location>
        <begin position="131"/>
        <end position="145"/>
    </location>
</feature>
<comment type="caution">
    <text evidence="2">The sequence shown here is derived from an EMBL/GenBank/DDBJ whole genome shotgun (WGS) entry which is preliminary data.</text>
</comment>
<keyword evidence="3" id="KW-1185">Reference proteome</keyword>
<evidence type="ECO:0000256" key="1">
    <source>
        <dbReference type="SAM" id="MobiDB-lite"/>
    </source>
</evidence>
<reference evidence="2 3" key="1">
    <citation type="submission" date="2019-07" db="EMBL/GenBank/DDBJ databases">
        <title>R&amp;d 2014.</title>
        <authorList>
            <person name="Klenk H.-P."/>
        </authorList>
    </citation>
    <scope>NUCLEOTIDE SEQUENCE [LARGE SCALE GENOMIC DNA]</scope>
    <source>
        <strain evidence="2 3">DSM 43912</strain>
    </source>
</reference>
<sequence length="457" mass="48161">MVCAPPGEQRPGEGAHPVGDLRALGRVEQAPLHRAPVRLVEGRLPGQDPLPDLRGGPVGRAVQPFLVGRTAERLDQLVTVRLDGAGTLGVRPERPEGLGLHGGQQGEQQPGAGQRLGRRGEVRGGGLGGAPDERVPSGAQQHDEQGEGGLVRLEHPEEEVLVVDHVHRQHGQSQVAPFGGGGVHSRAHLGCGGQRVGGSDGGERAEPGQGGLGGADRQPQSFGQPVAVRTLPGQHVGVTRLDVELEPQQVRQQVQVPPVAVPPGPARGDLAGPLDGQRQHGKGQVGVVVVPAVPLVQGAVEEAAQPRHAGARVDGQRRAGAVEAAQDVPVDEVFTDPQIFAGDRRIGEFHRIGPCGQPAFHVAHERHLSNRQGQSDGGRAGVCPRIDGDVNTGRRSGHRSTEREYLPTRHGSRRGRPGRTSAFLTGQRIRARPDTTVVGVTGHHGDRVLPLHRSHFL</sequence>
<organism evidence="2 3">
    <name type="scientific">Micromonospora sagamiensis</name>
    <dbReference type="NCBI Taxonomy" id="47875"/>
    <lineage>
        <taxon>Bacteria</taxon>
        <taxon>Bacillati</taxon>
        <taxon>Actinomycetota</taxon>
        <taxon>Actinomycetes</taxon>
        <taxon>Micromonosporales</taxon>
        <taxon>Micromonosporaceae</taxon>
        <taxon>Micromonospora</taxon>
    </lineage>
</organism>
<proteinExistence type="predicted"/>
<feature type="compositionally biased region" description="Low complexity" evidence="1">
    <location>
        <begin position="106"/>
        <end position="115"/>
    </location>
</feature>
<protein>
    <submittedName>
        <fullName evidence="2">Uncharacterized protein</fullName>
    </submittedName>
</protein>
<dbReference type="AlphaFoldDB" id="A0A562WHS2"/>
<dbReference type="Proteomes" id="UP000319728">
    <property type="component" value="Unassembled WGS sequence"/>
</dbReference>
<gene>
    <name evidence="2" type="ORF">JD81_02600</name>
</gene>
<name>A0A562WHS2_9ACTN</name>
<feature type="region of interest" description="Disordered" evidence="1">
    <location>
        <begin position="369"/>
        <end position="421"/>
    </location>
</feature>
<feature type="region of interest" description="Disordered" evidence="1">
    <location>
        <begin position="87"/>
        <end position="146"/>
    </location>
</feature>
<accession>A0A562WHS2</accession>
<evidence type="ECO:0000313" key="2">
    <source>
        <dbReference type="EMBL" id="TWJ29094.1"/>
    </source>
</evidence>
<dbReference type="EMBL" id="VLLP01000001">
    <property type="protein sequence ID" value="TWJ29094.1"/>
    <property type="molecule type" value="Genomic_DNA"/>
</dbReference>